<dbReference type="GO" id="GO:0016301">
    <property type="term" value="F:kinase activity"/>
    <property type="evidence" value="ECO:0007669"/>
    <property type="project" value="UniProtKB-KW"/>
</dbReference>
<dbReference type="InterPro" id="IPR029056">
    <property type="entry name" value="Ribokinase-like"/>
</dbReference>
<keyword evidence="2" id="KW-0808">Transferase</keyword>
<evidence type="ECO:0000313" key="6">
    <source>
        <dbReference type="Proteomes" id="UP000184498"/>
    </source>
</evidence>
<evidence type="ECO:0000256" key="3">
    <source>
        <dbReference type="ARBA" id="ARBA00022777"/>
    </source>
</evidence>
<protein>
    <submittedName>
        <fullName evidence="5">2-dehydro-3-deoxygluconokinase</fullName>
    </submittedName>
</protein>
<dbReference type="Pfam" id="PF00294">
    <property type="entry name" value="PfkB"/>
    <property type="match status" value="1"/>
</dbReference>
<name>A0A1M6NGJ7_9FLAO</name>
<dbReference type="CDD" id="cd01166">
    <property type="entry name" value="KdgK"/>
    <property type="match status" value="1"/>
</dbReference>
<dbReference type="InterPro" id="IPR011611">
    <property type="entry name" value="PfkB_dom"/>
</dbReference>
<dbReference type="Gene3D" id="3.40.1190.20">
    <property type="match status" value="1"/>
</dbReference>
<reference evidence="6" key="1">
    <citation type="submission" date="2016-11" db="EMBL/GenBank/DDBJ databases">
        <authorList>
            <person name="Varghese N."/>
            <person name="Submissions S."/>
        </authorList>
    </citation>
    <scope>NUCLEOTIDE SEQUENCE [LARGE SCALE GENOMIC DNA]</scope>
    <source>
        <strain evidence="6">DSM 18016</strain>
    </source>
</reference>
<evidence type="ECO:0000259" key="4">
    <source>
        <dbReference type="Pfam" id="PF00294"/>
    </source>
</evidence>
<proteinExistence type="inferred from homology"/>
<feature type="domain" description="Carbohydrate kinase PfkB" evidence="4">
    <location>
        <begin position="1"/>
        <end position="305"/>
    </location>
</feature>
<evidence type="ECO:0000313" key="5">
    <source>
        <dbReference type="EMBL" id="SHJ94850.1"/>
    </source>
</evidence>
<dbReference type="EMBL" id="FRAM01000001">
    <property type="protein sequence ID" value="SHJ94850.1"/>
    <property type="molecule type" value="Genomic_DNA"/>
</dbReference>
<dbReference type="RefSeq" id="WP_072996188.1">
    <property type="nucleotide sequence ID" value="NZ_FRAM01000001.1"/>
</dbReference>
<dbReference type="STRING" id="216903.SAMN05444371_0410"/>
<dbReference type="OrthoDB" id="9813569at2"/>
<accession>A0A1M6NGJ7</accession>
<dbReference type="SUPFAM" id="SSF53613">
    <property type="entry name" value="Ribokinase-like"/>
    <property type="match status" value="1"/>
</dbReference>
<dbReference type="Proteomes" id="UP000184498">
    <property type="component" value="Unassembled WGS sequence"/>
</dbReference>
<dbReference type="PANTHER" id="PTHR43320:SF2">
    <property type="entry name" value="2-DEHYDRO-3-DEOXYGLUCONOKINASE_2-DEHYDRO-3-DEOXYGALACTONOKINASE"/>
    <property type="match status" value="1"/>
</dbReference>
<comment type="similarity">
    <text evidence="1">Belongs to the carbohydrate kinase PfkB family.</text>
</comment>
<evidence type="ECO:0000256" key="2">
    <source>
        <dbReference type="ARBA" id="ARBA00022679"/>
    </source>
</evidence>
<keyword evidence="3 5" id="KW-0418">Kinase</keyword>
<dbReference type="InterPro" id="IPR052700">
    <property type="entry name" value="Carb_kinase_PfkB-like"/>
</dbReference>
<gene>
    <name evidence="5" type="ORF">SAMN05444371_0410</name>
</gene>
<sequence length="334" mass="36634">MSKVVTFGEVLMRLSPSDSKMLRQSREMEFFFGGTEMNVGASLAIMGCETRHITNVSDCFIGESAIATMKSYGIDTQFVNRTEHPIGLYFLEVGSAMRASRISYNRLNGSFANIKPEQVDWEKALEGAEYFHWTGISPGISEGAYETLKQGLQLAYSKGIEITADPAYRSNLWKYGKEGFAVLKELISSSTIFIGGVNEINEILGTTFGYDKDSFIKAAETLMKEIPSIKKVFDKTRIGITASNQATQGRALINGQYFETESLEVNPVVDRIGTGDAFAAGLIYGLIHFDDEKALKFANAACAIKHTILGDVNLSSANDILEVMNGNSGGRIKR</sequence>
<keyword evidence="6" id="KW-1185">Reference proteome</keyword>
<dbReference type="PANTHER" id="PTHR43320">
    <property type="entry name" value="SUGAR KINASE"/>
    <property type="match status" value="1"/>
</dbReference>
<organism evidence="5 6">
    <name type="scientific">Epilithonimonas mollis</name>
    <dbReference type="NCBI Taxonomy" id="216903"/>
    <lineage>
        <taxon>Bacteria</taxon>
        <taxon>Pseudomonadati</taxon>
        <taxon>Bacteroidota</taxon>
        <taxon>Flavobacteriia</taxon>
        <taxon>Flavobacteriales</taxon>
        <taxon>Weeksellaceae</taxon>
        <taxon>Chryseobacterium group</taxon>
        <taxon>Epilithonimonas</taxon>
    </lineage>
</organism>
<evidence type="ECO:0000256" key="1">
    <source>
        <dbReference type="ARBA" id="ARBA00010688"/>
    </source>
</evidence>
<dbReference type="AlphaFoldDB" id="A0A1M6NGJ7"/>